<feature type="DNA-binding region" description="H-T-H motif" evidence="2">
    <location>
        <begin position="35"/>
        <end position="54"/>
    </location>
</feature>
<sequence length="194" mass="21803">MAKELTESRRTQYTRRAMQDALVELLADKPIGRITVKELCDRADVNRSTFYAHYDGIEDLLHDIENDTIDWVSGALEQLLEQPDPDSMRHIVEHICRYIADNRSHLRILMSPKADAGFQQQLLGLIYGHGDIAAQLQPQGTDPAEAEMRVRFAVSGSIGLLQHWLATDLEAAPETVARIIIEMSLPGGSARREE</sequence>
<proteinExistence type="predicted"/>
<evidence type="ECO:0000313" key="5">
    <source>
        <dbReference type="Proteomes" id="UP000812844"/>
    </source>
</evidence>
<keyword evidence="5" id="KW-1185">Reference proteome</keyword>
<dbReference type="RefSeq" id="WP_219080853.1">
    <property type="nucleotide sequence ID" value="NZ_JAHBBD010000006.1"/>
</dbReference>
<dbReference type="Proteomes" id="UP000812844">
    <property type="component" value="Unassembled WGS sequence"/>
</dbReference>
<name>A0ABS6W7T0_9BIFI</name>
<keyword evidence="1 2" id="KW-0238">DNA-binding</keyword>
<evidence type="ECO:0000313" key="4">
    <source>
        <dbReference type="EMBL" id="MBW3082558.1"/>
    </source>
</evidence>
<dbReference type="PANTHER" id="PTHR43479">
    <property type="entry name" value="ACREF/ENVCD OPERON REPRESSOR-RELATED"/>
    <property type="match status" value="1"/>
</dbReference>
<dbReference type="InterPro" id="IPR001647">
    <property type="entry name" value="HTH_TetR"/>
</dbReference>
<dbReference type="InterPro" id="IPR050624">
    <property type="entry name" value="HTH-type_Tx_Regulator"/>
</dbReference>
<reference evidence="4 5" key="1">
    <citation type="submission" date="2021-05" db="EMBL/GenBank/DDBJ databases">
        <title>Phylogenetic classification of ten novel species belonging to the genus Bifidobacterium comprising B. colchicus sp. nov., B. abeli sp. nov., B. bicoloris sp. nov., B. guerezis sp. nov., B. rosaliae sp. nov., B. santillanensis sp. nov., B. argentati sp. nov., B. amazzoni sp. nov., B. pluviali sp. nov., and B. pinnaculum sp. nov.</title>
        <authorList>
            <person name="Lugli G.A."/>
            <person name="Ruiz Garcia L."/>
            <person name="Margolles A."/>
            <person name="Ventura M."/>
        </authorList>
    </citation>
    <scope>NUCLEOTIDE SEQUENCE [LARGE SCALE GENOMIC DNA]</scope>
    <source>
        <strain evidence="4 5">6T3</strain>
    </source>
</reference>
<feature type="domain" description="HTH tetR-type" evidence="3">
    <location>
        <begin position="12"/>
        <end position="72"/>
    </location>
</feature>
<organism evidence="4 5">
    <name type="scientific">Bifidobacterium phasiani</name>
    <dbReference type="NCBI Taxonomy" id="2834431"/>
    <lineage>
        <taxon>Bacteria</taxon>
        <taxon>Bacillati</taxon>
        <taxon>Actinomycetota</taxon>
        <taxon>Actinomycetes</taxon>
        <taxon>Bifidobacteriales</taxon>
        <taxon>Bifidobacteriaceae</taxon>
        <taxon>Bifidobacterium</taxon>
    </lineage>
</organism>
<protein>
    <submittedName>
        <fullName evidence="4">TetR/AcrR family transcriptional regulator</fullName>
    </submittedName>
</protein>
<comment type="caution">
    <text evidence="4">The sequence shown here is derived from an EMBL/GenBank/DDBJ whole genome shotgun (WGS) entry which is preliminary data.</text>
</comment>
<dbReference type="PANTHER" id="PTHR43479:SF11">
    <property type="entry name" value="ACREF_ENVCD OPERON REPRESSOR-RELATED"/>
    <property type="match status" value="1"/>
</dbReference>
<evidence type="ECO:0000256" key="2">
    <source>
        <dbReference type="PROSITE-ProRule" id="PRU00335"/>
    </source>
</evidence>
<evidence type="ECO:0000256" key="1">
    <source>
        <dbReference type="ARBA" id="ARBA00023125"/>
    </source>
</evidence>
<dbReference type="Pfam" id="PF14278">
    <property type="entry name" value="TetR_C_8"/>
    <property type="match status" value="1"/>
</dbReference>
<dbReference type="Pfam" id="PF00440">
    <property type="entry name" value="TetR_N"/>
    <property type="match status" value="1"/>
</dbReference>
<dbReference type="EMBL" id="JAHBBD010000006">
    <property type="protein sequence ID" value="MBW3082558.1"/>
    <property type="molecule type" value="Genomic_DNA"/>
</dbReference>
<accession>A0ABS6W7T0</accession>
<dbReference type="PROSITE" id="PS50977">
    <property type="entry name" value="HTH_TETR_2"/>
    <property type="match status" value="1"/>
</dbReference>
<evidence type="ECO:0000259" key="3">
    <source>
        <dbReference type="PROSITE" id="PS50977"/>
    </source>
</evidence>
<dbReference type="InterPro" id="IPR039532">
    <property type="entry name" value="TetR_C_Firmicutes"/>
</dbReference>
<gene>
    <name evidence="4" type="ORF">KIH73_04045</name>
</gene>